<keyword evidence="11" id="KW-0808">Transferase</keyword>
<evidence type="ECO:0000256" key="17">
    <source>
        <dbReference type="ARBA" id="ARBA00030571"/>
    </source>
</evidence>
<dbReference type="Proteomes" id="UP001220530">
    <property type="component" value="Chromosome"/>
</dbReference>
<dbReference type="GO" id="GO:0016779">
    <property type="term" value="F:nucleotidyltransferase activity"/>
    <property type="evidence" value="ECO:0007669"/>
    <property type="project" value="UniProtKB-KW"/>
</dbReference>
<comment type="catalytic activity">
    <reaction evidence="3">
        <text>adenosylcob(III)inamide + GTP = adenosylcob(III)inamide phosphate + GDP + H(+)</text>
        <dbReference type="Rhea" id="RHEA:15765"/>
        <dbReference type="ChEBI" id="CHEBI:2480"/>
        <dbReference type="ChEBI" id="CHEBI:15378"/>
        <dbReference type="ChEBI" id="CHEBI:37565"/>
        <dbReference type="ChEBI" id="CHEBI:58189"/>
        <dbReference type="ChEBI" id="CHEBI:58502"/>
        <dbReference type="EC" id="2.7.1.156"/>
    </reaction>
</comment>
<keyword evidence="19" id="KW-1185">Reference proteome</keyword>
<organism evidence="18 19">
    <name type="scientific">Devosia algicola</name>
    <dbReference type="NCBI Taxonomy" id="3026418"/>
    <lineage>
        <taxon>Bacteria</taxon>
        <taxon>Pseudomonadati</taxon>
        <taxon>Pseudomonadota</taxon>
        <taxon>Alphaproteobacteria</taxon>
        <taxon>Hyphomicrobiales</taxon>
        <taxon>Devosiaceae</taxon>
        <taxon>Devosia</taxon>
    </lineage>
</organism>
<evidence type="ECO:0000256" key="12">
    <source>
        <dbReference type="ARBA" id="ARBA00022741"/>
    </source>
</evidence>
<dbReference type="EMBL" id="CP118246">
    <property type="protein sequence ID" value="WDR02480.1"/>
    <property type="molecule type" value="Genomic_DNA"/>
</dbReference>
<evidence type="ECO:0000256" key="7">
    <source>
        <dbReference type="ARBA" id="ARBA00007490"/>
    </source>
</evidence>
<evidence type="ECO:0000256" key="5">
    <source>
        <dbReference type="ARBA" id="ARBA00004692"/>
    </source>
</evidence>
<keyword evidence="18" id="KW-0548">Nucleotidyltransferase</keyword>
<comment type="catalytic activity">
    <reaction evidence="1">
        <text>adenosylcob(III)inamide + ATP = adenosylcob(III)inamide phosphate + ADP + H(+)</text>
        <dbReference type="Rhea" id="RHEA:15769"/>
        <dbReference type="ChEBI" id="CHEBI:2480"/>
        <dbReference type="ChEBI" id="CHEBI:15378"/>
        <dbReference type="ChEBI" id="CHEBI:30616"/>
        <dbReference type="ChEBI" id="CHEBI:58502"/>
        <dbReference type="ChEBI" id="CHEBI:456216"/>
        <dbReference type="EC" id="2.7.1.156"/>
    </reaction>
</comment>
<evidence type="ECO:0000256" key="2">
    <source>
        <dbReference type="ARBA" id="ARBA00000711"/>
    </source>
</evidence>
<keyword evidence="15" id="KW-0342">GTP-binding</keyword>
<comment type="catalytic activity">
    <reaction evidence="2">
        <text>adenosylcob(III)inamide phosphate + GTP + H(+) = adenosylcob(III)inamide-GDP + diphosphate</text>
        <dbReference type="Rhea" id="RHEA:22712"/>
        <dbReference type="ChEBI" id="CHEBI:15378"/>
        <dbReference type="ChEBI" id="CHEBI:33019"/>
        <dbReference type="ChEBI" id="CHEBI:37565"/>
        <dbReference type="ChEBI" id="CHEBI:58502"/>
        <dbReference type="ChEBI" id="CHEBI:60487"/>
        <dbReference type="EC" id="2.7.7.62"/>
    </reaction>
</comment>
<evidence type="ECO:0000313" key="18">
    <source>
        <dbReference type="EMBL" id="WDR02480.1"/>
    </source>
</evidence>
<evidence type="ECO:0000256" key="6">
    <source>
        <dbReference type="ARBA" id="ARBA00005159"/>
    </source>
</evidence>
<dbReference type="Gene3D" id="3.40.50.300">
    <property type="entry name" value="P-loop containing nucleotide triphosphate hydrolases"/>
    <property type="match status" value="1"/>
</dbReference>
<proteinExistence type="inferred from homology"/>
<evidence type="ECO:0000256" key="1">
    <source>
        <dbReference type="ARBA" id="ARBA00000312"/>
    </source>
</evidence>
<comment type="similarity">
    <text evidence="7">Belongs to the CobU/CobP family.</text>
</comment>
<dbReference type="PIRSF" id="PIRSF006135">
    <property type="entry name" value="CobU"/>
    <property type="match status" value="1"/>
</dbReference>
<dbReference type="Pfam" id="PF02283">
    <property type="entry name" value="CobU"/>
    <property type="match status" value="1"/>
</dbReference>
<accession>A0ABY7YMF2</accession>
<keyword evidence="13 18" id="KW-0418">Kinase</keyword>
<evidence type="ECO:0000256" key="8">
    <source>
        <dbReference type="ARBA" id="ARBA00012016"/>
    </source>
</evidence>
<dbReference type="EC" id="2.7.7.62" evidence="9"/>
<sequence>MALRAGQHPAYLATAEALDEEMRQRIGNHQRTRDQRFTTIEEPLDIAPGLLRAASNHDVILVDCLTLWISNLLGANESVADAVDGLESALAKIEDCRIILVSNEVGQGIVPDNVLARIFRDLAGSTHQQLAEVCADVYFVTAGLPMTLKGQTVDPSGRPLTKF</sequence>
<evidence type="ECO:0000313" key="19">
    <source>
        <dbReference type="Proteomes" id="UP001220530"/>
    </source>
</evidence>
<evidence type="ECO:0000256" key="3">
    <source>
        <dbReference type="ARBA" id="ARBA00001522"/>
    </source>
</evidence>
<dbReference type="RefSeq" id="WP_282218884.1">
    <property type="nucleotide sequence ID" value="NZ_CP118246.1"/>
</dbReference>
<evidence type="ECO:0000256" key="14">
    <source>
        <dbReference type="ARBA" id="ARBA00022840"/>
    </source>
</evidence>
<name>A0ABY7YMF2_9HYPH</name>
<dbReference type="GO" id="GO:0016301">
    <property type="term" value="F:kinase activity"/>
    <property type="evidence" value="ECO:0007669"/>
    <property type="project" value="UniProtKB-KW"/>
</dbReference>
<reference evidence="18 19" key="1">
    <citation type="submission" date="2023-02" db="EMBL/GenBank/DDBJ databases">
        <title>Devosia algicola sp. nov., isolated from the phycosphere of marine algae.</title>
        <authorList>
            <person name="Kim J.M."/>
            <person name="Lee J.K."/>
            <person name="Choi B.J."/>
            <person name="Bayburt H."/>
            <person name="Jeon C.O."/>
        </authorList>
    </citation>
    <scope>NUCLEOTIDE SEQUENCE [LARGE SCALE GENOMIC DNA]</scope>
    <source>
        <strain evidence="18 19">G20-9</strain>
    </source>
</reference>
<comment type="pathway">
    <text evidence="5">Cofactor biosynthesis; adenosylcobalamin biosynthesis; adenosylcobalamin from cob(II)yrinate a,c-diamide: step 6/7.</text>
</comment>
<dbReference type="EC" id="2.7.1.156" evidence="8"/>
<dbReference type="InterPro" id="IPR027417">
    <property type="entry name" value="P-loop_NTPase"/>
</dbReference>
<dbReference type="CDD" id="cd00544">
    <property type="entry name" value="CobU"/>
    <property type="match status" value="1"/>
</dbReference>
<comment type="pathway">
    <text evidence="6">Cofactor biosynthesis; adenosylcobalamin biosynthesis; adenosylcobalamin from cob(II)yrinate a,c-diamide: step 5/7.</text>
</comment>
<evidence type="ECO:0000256" key="9">
    <source>
        <dbReference type="ARBA" id="ARBA00012523"/>
    </source>
</evidence>
<evidence type="ECO:0000256" key="16">
    <source>
        <dbReference type="ARBA" id="ARBA00029570"/>
    </source>
</evidence>
<evidence type="ECO:0000256" key="15">
    <source>
        <dbReference type="ARBA" id="ARBA00023134"/>
    </source>
</evidence>
<dbReference type="PANTHER" id="PTHR34848:SF1">
    <property type="entry name" value="BIFUNCTIONAL ADENOSYLCOBALAMIN BIOSYNTHESIS PROTEIN COBU"/>
    <property type="match status" value="1"/>
</dbReference>
<dbReference type="InterPro" id="IPR003203">
    <property type="entry name" value="CobU/CobP"/>
</dbReference>
<evidence type="ECO:0000256" key="11">
    <source>
        <dbReference type="ARBA" id="ARBA00022679"/>
    </source>
</evidence>
<evidence type="ECO:0000256" key="4">
    <source>
        <dbReference type="ARBA" id="ARBA00003889"/>
    </source>
</evidence>
<evidence type="ECO:0000256" key="13">
    <source>
        <dbReference type="ARBA" id="ARBA00022777"/>
    </source>
</evidence>
<keyword evidence="12" id="KW-0547">Nucleotide-binding</keyword>
<evidence type="ECO:0000256" key="10">
    <source>
        <dbReference type="ARBA" id="ARBA00022573"/>
    </source>
</evidence>
<protein>
    <recommendedName>
        <fullName evidence="16">Adenosylcobinamide kinase</fullName>
        <ecNumber evidence="8">2.7.1.156</ecNumber>
        <ecNumber evidence="9">2.7.7.62</ecNumber>
    </recommendedName>
    <alternativeName>
        <fullName evidence="17">Adenosylcobinamide-phosphate guanylyltransferase</fullName>
    </alternativeName>
</protein>
<keyword evidence="10" id="KW-0169">Cobalamin biosynthesis</keyword>
<keyword evidence="14" id="KW-0067">ATP-binding</keyword>
<comment type="function">
    <text evidence="4">Catalyzes ATP-dependent phosphorylation of adenosylcobinamide and addition of GMP to adenosylcobinamide phosphate.</text>
</comment>
<dbReference type="PANTHER" id="PTHR34848">
    <property type="match status" value="1"/>
</dbReference>
<dbReference type="SUPFAM" id="SSF52540">
    <property type="entry name" value="P-loop containing nucleoside triphosphate hydrolases"/>
    <property type="match status" value="1"/>
</dbReference>
<gene>
    <name evidence="18" type="ORF">PSQ19_18085</name>
</gene>